<feature type="transmembrane region" description="Helical" evidence="1">
    <location>
        <begin position="51"/>
        <end position="77"/>
    </location>
</feature>
<reference evidence="2 3" key="1">
    <citation type="submission" date="2020-02" db="EMBL/GenBank/DDBJ databases">
        <authorList>
            <person name="Hogendoorn C."/>
        </authorList>
    </citation>
    <scope>NUCLEOTIDE SEQUENCE [LARGE SCALE GENOMIC DNA]</scope>
    <source>
        <strain evidence="2">R501</strain>
    </source>
</reference>
<accession>A0A6F8ZHK2</accession>
<dbReference type="KEGG" id="hfv:R50_1925"/>
<sequence>MADTPRIPDLDPREDYHWFGSVTLAEGLALLPVWLVGVVLVFLLLPLASALVGGLAGLLLALLLGGSGPALVTYWVMTQGPSRWLRHRRWEARRAKLGHDADPPSWQLVVPVVTTQRADPVWTTADGATWTVAEIRLQPTEAWDDETDARFRLAMAAVLRSLVGYGVRTDVLLHLWPLPDWTPDATPASRLIAQRETWWRNHATTSVSSSLLLRMGARTLDRDALWAACEAGQQAWESLGARLGTWHWLSADLALEAIRTAANPAEGFRRWWQAVADSPPSRWRAKRGGATE</sequence>
<keyword evidence="1" id="KW-0812">Transmembrane</keyword>
<keyword evidence="1" id="KW-0472">Membrane</keyword>
<gene>
    <name evidence="2" type="ORF">R50_1925</name>
</gene>
<keyword evidence="3" id="KW-1185">Reference proteome</keyword>
<dbReference type="AlphaFoldDB" id="A0A6F8ZHK2"/>
<dbReference type="EMBL" id="LR778114">
    <property type="protein sequence ID" value="CAB1129422.1"/>
    <property type="molecule type" value="Genomic_DNA"/>
</dbReference>
<keyword evidence="1" id="KW-1133">Transmembrane helix</keyword>
<dbReference type="Proteomes" id="UP000503399">
    <property type="component" value="Chromosome"/>
</dbReference>
<organism evidence="2 3">
    <name type="scientific">Candidatus Hydrogenisulfobacillus filiaventi</name>
    <dbReference type="NCBI Taxonomy" id="2707344"/>
    <lineage>
        <taxon>Bacteria</taxon>
        <taxon>Bacillati</taxon>
        <taxon>Bacillota</taxon>
        <taxon>Clostridia</taxon>
        <taxon>Eubacteriales</taxon>
        <taxon>Clostridiales Family XVII. Incertae Sedis</taxon>
        <taxon>Candidatus Hydrogenisulfobacillus</taxon>
    </lineage>
</organism>
<evidence type="ECO:0000313" key="2">
    <source>
        <dbReference type="EMBL" id="CAB1129422.1"/>
    </source>
</evidence>
<evidence type="ECO:0000313" key="3">
    <source>
        <dbReference type="Proteomes" id="UP000503399"/>
    </source>
</evidence>
<name>A0A6F8ZHK2_9FIRM</name>
<evidence type="ECO:0000256" key="1">
    <source>
        <dbReference type="SAM" id="Phobius"/>
    </source>
</evidence>
<protein>
    <submittedName>
        <fullName evidence="2">Uncharacterized protein</fullName>
    </submittedName>
</protein>
<proteinExistence type="predicted"/>
<feature type="transmembrane region" description="Helical" evidence="1">
    <location>
        <begin position="21"/>
        <end position="45"/>
    </location>
</feature>